<proteinExistence type="predicted"/>
<feature type="compositionally biased region" description="Basic residues" evidence="1">
    <location>
        <begin position="78"/>
        <end position="92"/>
    </location>
</feature>
<reference evidence="2" key="1">
    <citation type="submission" date="2015-03" db="EMBL/GenBank/DDBJ databases">
        <title>Wuchereria bancrofti Genome Sequencing Papua New Guinea Strain.</title>
        <authorList>
            <person name="Small S.T."/>
            <person name="Serre D."/>
            <person name="Zimmerman P.A."/>
        </authorList>
    </citation>
    <scope>NUCLEOTIDE SEQUENCE [LARGE SCALE GENOMIC DNA]</scope>
    <source>
        <strain evidence="2">pt0022</strain>
    </source>
</reference>
<dbReference type="AlphaFoldDB" id="A0AAF5RVS8"/>
<feature type="compositionally biased region" description="Polar residues" evidence="1">
    <location>
        <begin position="136"/>
        <end position="150"/>
    </location>
</feature>
<sequence>MDELSAESSVEFLEEEVPMKSQKLNQSHKKGMKTDLKLKSHRGEPIKESDSFETDKQMISARNKSASRSASDTSVHYPKMKRKTKKKKKTKTRSTLERELSSEQPPSLKENEMSDERWNETHGIGKDKNGRKNKKQLSMEQFSADQSISKQPRGGRSVVDPIGCRKIVMKGWKPHYKVKKIWLQDFSKE</sequence>
<feature type="compositionally biased region" description="Basic and acidic residues" evidence="1">
    <location>
        <begin position="32"/>
        <end position="56"/>
    </location>
</feature>
<evidence type="ECO:0000256" key="1">
    <source>
        <dbReference type="SAM" id="MobiDB-lite"/>
    </source>
</evidence>
<evidence type="ECO:0000313" key="3">
    <source>
        <dbReference type="WBParaSite" id="mrna-Wban_06072"/>
    </source>
</evidence>
<feature type="compositionally biased region" description="Basic and acidic residues" evidence="1">
    <location>
        <begin position="109"/>
        <end position="130"/>
    </location>
</feature>
<feature type="compositionally biased region" description="Low complexity" evidence="1">
    <location>
        <begin position="60"/>
        <end position="71"/>
    </location>
</feature>
<name>A0AAF5RVS8_WUCBA</name>
<accession>A0AAF5RVS8</accession>
<reference evidence="3" key="3">
    <citation type="submission" date="2024-02" db="UniProtKB">
        <authorList>
            <consortium name="WormBaseParasite"/>
        </authorList>
    </citation>
    <scope>IDENTIFICATION</scope>
    <source>
        <strain evidence="3">pt0022</strain>
    </source>
</reference>
<protein>
    <submittedName>
        <fullName evidence="3">Uncharacterized protein</fullName>
    </submittedName>
</protein>
<organism evidence="2 3">
    <name type="scientific">Wuchereria bancrofti</name>
    <dbReference type="NCBI Taxonomy" id="6293"/>
    <lineage>
        <taxon>Eukaryota</taxon>
        <taxon>Metazoa</taxon>
        <taxon>Ecdysozoa</taxon>
        <taxon>Nematoda</taxon>
        <taxon>Chromadorea</taxon>
        <taxon>Rhabditida</taxon>
        <taxon>Spirurina</taxon>
        <taxon>Spiruromorpha</taxon>
        <taxon>Filarioidea</taxon>
        <taxon>Onchocercidae</taxon>
        <taxon>Wuchereria</taxon>
    </lineage>
</organism>
<reference evidence="2" key="2">
    <citation type="journal article" date="2016" name="Mol. Ecol.">
        <title>Population genomics of the filarial nematode parasite Wuchereria bancrofti from mosquitoes.</title>
        <authorList>
            <person name="Small S.T."/>
            <person name="Reimer L.J."/>
            <person name="Tisch D.J."/>
            <person name="King C.L."/>
            <person name="Christensen B.M."/>
            <person name="Siba P.M."/>
            <person name="Kazura J.W."/>
            <person name="Serre D."/>
            <person name="Zimmerman P.A."/>
        </authorList>
    </citation>
    <scope>NUCLEOTIDE SEQUENCE</scope>
    <source>
        <strain evidence="2">pt0022</strain>
    </source>
</reference>
<feature type="region of interest" description="Disordered" evidence="1">
    <location>
        <begin position="1"/>
        <end position="159"/>
    </location>
</feature>
<evidence type="ECO:0000313" key="2">
    <source>
        <dbReference type="Proteomes" id="UP000093561"/>
    </source>
</evidence>
<dbReference type="WBParaSite" id="mrna-Wban_06072">
    <property type="protein sequence ID" value="mrna-Wban_06072"/>
    <property type="gene ID" value="Wban_06072"/>
</dbReference>
<dbReference type="Proteomes" id="UP000093561">
    <property type="component" value="Unassembled WGS sequence"/>
</dbReference>